<sequence>MELTLRLITRDNWEEAIQLKVKEKQKDFIASNLYSIAEVQFLDQFIACGIYEGDQMVGFTMFGVDPDDGNYWIFRLMIDEKHQGKGYGYAAVKLVIEEIKRRNTAQIPLVMIGYDMENGGARAVYKKAGFLETEIAPWGEQLAAYTLKAEVH</sequence>
<feature type="domain" description="N-acetyltransferase" evidence="1">
    <location>
        <begin position="3"/>
        <end position="152"/>
    </location>
</feature>
<name>A0A846TXY7_9BACI</name>
<dbReference type="InterPro" id="IPR016181">
    <property type="entry name" value="Acyl_CoA_acyltransferase"/>
</dbReference>
<evidence type="ECO:0000313" key="2">
    <source>
        <dbReference type="EMBL" id="NKE06536.1"/>
    </source>
</evidence>
<dbReference type="CDD" id="cd04301">
    <property type="entry name" value="NAT_SF"/>
    <property type="match status" value="1"/>
</dbReference>
<comment type="caution">
    <text evidence="2">The sequence shown here is derived from an EMBL/GenBank/DDBJ whole genome shotgun (WGS) entry which is preliminary data.</text>
</comment>
<protein>
    <submittedName>
        <fullName evidence="2">GNAT family N-acetyltransferase</fullName>
    </submittedName>
</protein>
<dbReference type="AlphaFoldDB" id="A0A846TXY7"/>
<keyword evidence="2" id="KW-0808">Transferase</keyword>
<organism evidence="2 3">
    <name type="scientific">Mesobacillus selenatarsenatis</name>
    <dbReference type="NCBI Taxonomy" id="388741"/>
    <lineage>
        <taxon>Bacteria</taxon>
        <taxon>Bacillati</taxon>
        <taxon>Bacillota</taxon>
        <taxon>Bacilli</taxon>
        <taxon>Bacillales</taxon>
        <taxon>Bacillaceae</taxon>
        <taxon>Mesobacillus</taxon>
    </lineage>
</organism>
<evidence type="ECO:0000313" key="3">
    <source>
        <dbReference type="Proteomes" id="UP000587942"/>
    </source>
</evidence>
<dbReference type="GO" id="GO:0016747">
    <property type="term" value="F:acyltransferase activity, transferring groups other than amino-acyl groups"/>
    <property type="evidence" value="ECO:0007669"/>
    <property type="project" value="InterPro"/>
</dbReference>
<gene>
    <name evidence="2" type="ORF">GWK17_13840</name>
</gene>
<reference evidence="2 3" key="1">
    <citation type="submission" date="2020-03" db="EMBL/GenBank/DDBJ databases">
        <authorList>
            <person name="Sun Q."/>
        </authorList>
    </citation>
    <scope>NUCLEOTIDE SEQUENCE [LARGE SCALE GENOMIC DNA]</scope>
    <source>
        <strain evidence="2 3">KACC 21451</strain>
    </source>
</reference>
<proteinExistence type="predicted"/>
<dbReference type="EMBL" id="JAAVUM010000009">
    <property type="protein sequence ID" value="NKE06536.1"/>
    <property type="molecule type" value="Genomic_DNA"/>
</dbReference>
<dbReference type="RefSeq" id="WP_167832947.1">
    <property type="nucleotide sequence ID" value="NZ_JAAVUM010000009.1"/>
</dbReference>
<dbReference type="Pfam" id="PF00583">
    <property type="entry name" value="Acetyltransf_1"/>
    <property type="match status" value="1"/>
</dbReference>
<dbReference type="SUPFAM" id="SSF55729">
    <property type="entry name" value="Acyl-CoA N-acyltransferases (Nat)"/>
    <property type="match status" value="1"/>
</dbReference>
<dbReference type="Proteomes" id="UP000587942">
    <property type="component" value="Unassembled WGS sequence"/>
</dbReference>
<accession>A0A846TXY7</accession>
<dbReference type="InterPro" id="IPR000182">
    <property type="entry name" value="GNAT_dom"/>
</dbReference>
<evidence type="ECO:0000259" key="1">
    <source>
        <dbReference type="PROSITE" id="PS51186"/>
    </source>
</evidence>
<dbReference type="Gene3D" id="3.40.630.30">
    <property type="match status" value="1"/>
</dbReference>
<dbReference type="PROSITE" id="PS51186">
    <property type="entry name" value="GNAT"/>
    <property type="match status" value="1"/>
</dbReference>